<keyword evidence="3" id="KW-0804">Transcription</keyword>
<evidence type="ECO:0000256" key="1">
    <source>
        <dbReference type="ARBA" id="ARBA00023015"/>
    </source>
</evidence>
<dbReference type="GO" id="GO:0003700">
    <property type="term" value="F:DNA-binding transcription factor activity"/>
    <property type="evidence" value="ECO:0007669"/>
    <property type="project" value="InterPro"/>
</dbReference>
<dbReference type="PROSITE" id="PS01124">
    <property type="entry name" value="HTH_ARAC_FAMILY_2"/>
    <property type="match status" value="1"/>
</dbReference>
<dbReference type="PANTHER" id="PTHR43280">
    <property type="entry name" value="ARAC-FAMILY TRANSCRIPTIONAL REGULATOR"/>
    <property type="match status" value="1"/>
</dbReference>
<feature type="transmembrane region" description="Helical" evidence="4">
    <location>
        <begin position="295"/>
        <end position="316"/>
    </location>
</feature>
<evidence type="ECO:0000256" key="4">
    <source>
        <dbReference type="SAM" id="Phobius"/>
    </source>
</evidence>
<dbReference type="PRINTS" id="PR00032">
    <property type="entry name" value="HTHARAC"/>
</dbReference>
<keyword evidence="4" id="KW-0472">Membrane</keyword>
<gene>
    <name evidence="6" type="ORF">D7M11_29310</name>
</gene>
<proteinExistence type="predicted"/>
<keyword evidence="4" id="KW-1133">Transmembrane helix</keyword>
<evidence type="ECO:0000313" key="6">
    <source>
        <dbReference type="EMBL" id="RKN71197.1"/>
    </source>
</evidence>
<evidence type="ECO:0000256" key="2">
    <source>
        <dbReference type="ARBA" id="ARBA00023125"/>
    </source>
</evidence>
<dbReference type="SUPFAM" id="SSF46689">
    <property type="entry name" value="Homeodomain-like"/>
    <property type="match status" value="2"/>
</dbReference>
<dbReference type="Gene3D" id="1.10.10.60">
    <property type="entry name" value="Homeodomain-like"/>
    <property type="match status" value="2"/>
</dbReference>
<dbReference type="AlphaFoldDB" id="A0A3B0BGT4"/>
<dbReference type="OrthoDB" id="2563880at2"/>
<reference evidence="6 7" key="1">
    <citation type="journal article" date="2007" name="Int. J. Syst. Evol. Microbiol.">
        <title>Paenibacillus ginsengarvi sp. nov., isolated from soil from ginseng cultivation.</title>
        <authorList>
            <person name="Yoon M.H."/>
            <person name="Ten L.N."/>
            <person name="Im W.T."/>
        </authorList>
    </citation>
    <scope>NUCLEOTIDE SEQUENCE [LARGE SCALE GENOMIC DNA]</scope>
    <source>
        <strain evidence="6 7">KCTC 13059</strain>
    </source>
</reference>
<dbReference type="Proteomes" id="UP000282311">
    <property type="component" value="Unassembled WGS sequence"/>
</dbReference>
<protein>
    <submittedName>
        <fullName evidence="6">AraC family transcriptional regulator</fullName>
    </submittedName>
</protein>
<dbReference type="RefSeq" id="WP_120750831.1">
    <property type="nucleotide sequence ID" value="NZ_RBAH01000029.1"/>
</dbReference>
<comment type="caution">
    <text evidence="6">The sequence shown here is derived from an EMBL/GenBank/DDBJ whole genome shotgun (WGS) entry which is preliminary data.</text>
</comment>
<dbReference type="InterPro" id="IPR018062">
    <property type="entry name" value="HTH_AraC-typ_CS"/>
</dbReference>
<evidence type="ECO:0000256" key="3">
    <source>
        <dbReference type="ARBA" id="ARBA00023163"/>
    </source>
</evidence>
<dbReference type="InterPro" id="IPR018060">
    <property type="entry name" value="HTH_AraC"/>
</dbReference>
<dbReference type="Pfam" id="PF12833">
    <property type="entry name" value="HTH_18"/>
    <property type="match status" value="1"/>
</dbReference>
<evidence type="ECO:0000259" key="5">
    <source>
        <dbReference type="PROSITE" id="PS01124"/>
    </source>
</evidence>
<keyword evidence="2" id="KW-0238">DNA-binding</keyword>
<dbReference type="InterPro" id="IPR009057">
    <property type="entry name" value="Homeodomain-like_sf"/>
</dbReference>
<dbReference type="GO" id="GO:0043565">
    <property type="term" value="F:sequence-specific DNA binding"/>
    <property type="evidence" value="ECO:0007669"/>
    <property type="project" value="InterPro"/>
</dbReference>
<evidence type="ECO:0000313" key="7">
    <source>
        <dbReference type="Proteomes" id="UP000282311"/>
    </source>
</evidence>
<organism evidence="6 7">
    <name type="scientific">Paenibacillus ginsengarvi</name>
    <dbReference type="NCBI Taxonomy" id="400777"/>
    <lineage>
        <taxon>Bacteria</taxon>
        <taxon>Bacillati</taxon>
        <taxon>Bacillota</taxon>
        <taxon>Bacilli</taxon>
        <taxon>Bacillales</taxon>
        <taxon>Paenibacillaceae</taxon>
        <taxon>Paenibacillus</taxon>
    </lineage>
</organism>
<keyword evidence="1" id="KW-0805">Transcription regulation</keyword>
<keyword evidence="4" id="KW-0812">Transmembrane</keyword>
<dbReference type="PROSITE" id="PS00041">
    <property type="entry name" value="HTH_ARAC_FAMILY_1"/>
    <property type="match status" value="1"/>
</dbReference>
<sequence length="756" mass="84849">MMKRLPFSLKWNSLFVKLLSSFLLLIVLLLSFNLFSFAFFKTNVHEDVVSYNMLGLAKSVESYEKHFGLIEINLLQLGLSRPIAALDKSADAYNYTVAAQAIEQIRTLTGNPLLFLNNILIYAPNRPYFLEKNGTGNTAELFVKQYASPGYDAAFWAKELPGNTSAFRLYPAARFYSDIPVNGVADKGNLFPIAVQAGSYTILSFLDAGSLLDRFHVSSGGAFLILDSAGKPLFRNGDPANHDDLNNIALPPTEGHKRIGDDYLFYRKGADTGFTYINIVPFSHIASQVSRLNTVLAVVLGCALLIGFLLSVALSIKFNRPIRKIISGFQKPGSLQLAKSNIRELDWISDQIDAIVRSERDIRNRLDLKNDLLKSYGYLSRVKNMQQKSLNELIDTDKPFRLLLFRLTFTDRFDALSGEEREKASYYIRELIALQIGQSFPESTTLQVESDQVMTLVGGETSHEALLDVLGGLKVMADRDRELFLLTAAVYPQSCRPGELSSAYEEACRMLLERRLAAETQIITSVSAPSTDLLIAPADDQELSIQLQAGEQERALELLGKTMRRLEEKGASAHRFALFAREIAAKIEKTLLFYQLDTKLFAEHHLPLERIGKCSEASQLEGLLARMIEELCALVREKKSRHDPVKDFVLDYIVSHYREDLSLESVADQLQMSRSYLSTYFRDKTGMTFTDYLNALRMSKAKELLGSADPILIGEVAAEVGYRNVNSFIRMFKKICGITPGEYRRAALQHMNGRES</sequence>
<keyword evidence="7" id="KW-1185">Reference proteome</keyword>
<dbReference type="PANTHER" id="PTHR43280:SF28">
    <property type="entry name" value="HTH-TYPE TRANSCRIPTIONAL ACTIVATOR RHAS"/>
    <property type="match status" value="1"/>
</dbReference>
<accession>A0A3B0BGT4</accession>
<dbReference type="EMBL" id="RBAH01000029">
    <property type="protein sequence ID" value="RKN71197.1"/>
    <property type="molecule type" value="Genomic_DNA"/>
</dbReference>
<feature type="domain" description="HTH araC/xylS-type" evidence="5">
    <location>
        <begin position="647"/>
        <end position="746"/>
    </location>
</feature>
<name>A0A3B0BGT4_9BACL</name>
<dbReference type="SMART" id="SM00342">
    <property type="entry name" value="HTH_ARAC"/>
    <property type="match status" value="1"/>
</dbReference>
<dbReference type="InterPro" id="IPR020449">
    <property type="entry name" value="Tscrpt_reg_AraC-type_HTH"/>
</dbReference>